<keyword evidence="3" id="KW-0464">Manganese</keyword>
<dbReference type="Gene3D" id="3.40.630.10">
    <property type="entry name" value="Zn peptidases"/>
    <property type="match status" value="1"/>
</dbReference>
<evidence type="ECO:0000256" key="1">
    <source>
        <dbReference type="ARBA" id="ARBA00006153"/>
    </source>
</evidence>
<feature type="domain" description="Peptidase M20 dimerisation" evidence="4">
    <location>
        <begin position="186"/>
        <end position="279"/>
    </location>
</feature>
<organism evidence="5">
    <name type="scientific">Ornithinibacillus sp. 4-3</name>
    <dbReference type="NCBI Taxonomy" id="3231488"/>
    <lineage>
        <taxon>Bacteria</taxon>
        <taxon>Bacillati</taxon>
        <taxon>Bacillota</taxon>
        <taxon>Bacilli</taxon>
        <taxon>Bacillales</taxon>
        <taxon>Bacillaceae</taxon>
        <taxon>Ornithinibacillus</taxon>
    </lineage>
</organism>
<dbReference type="AlphaFoldDB" id="A0AB39HLH5"/>
<dbReference type="GO" id="GO:0016787">
    <property type="term" value="F:hydrolase activity"/>
    <property type="evidence" value="ECO:0007669"/>
    <property type="project" value="UniProtKB-KW"/>
</dbReference>
<feature type="binding site" evidence="3">
    <location>
        <position position="104"/>
    </location>
    <ligand>
        <name>Mn(2+)</name>
        <dbReference type="ChEBI" id="CHEBI:29035"/>
        <label>2</label>
    </ligand>
</feature>
<dbReference type="PIRSF" id="PIRSF005962">
    <property type="entry name" value="Pept_M20D_amidohydro"/>
    <property type="match status" value="1"/>
</dbReference>
<reference evidence="5" key="1">
    <citation type="submission" date="2024-07" db="EMBL/GenBank/DDBJ databases">
        <title>Halotolerant mesophilic bacterium Ornithinibacillus sp. 4-3, sp. nov., isolated from soil.</title>
        <authorList>
            <person name="Sidarenka A.V."/>
            <person name="Guliayeva D.E."/>
            <person name="Leanovich S.I."/>
            <person name="Hileuskaya K.S."/>
            <person name="Akhremchuk A.E."/>
            <person name="Sikolenko M.A."/>
            <person name="Valentovich L.N."/>
        </authorList>
    </citation>
    <scope>NUCLEOTIDE SEQUENCE</scope>
    <source>
        <strain evidence="5">4-3</strain>
    </source>
</reference>
<keyword evidence="3" id="KW-0479">Metal-binding</keyword>
<dbReference type="InterPro" id="IPR002933">
    <property type="entry name" value="Peptidase_M20"/>
</dbReference>
<dbReference type="InterPro" id="IPR011650">
    <property type="entry name" value="Peptidase_M20_dimer"/>
</dbReference>
<comment type="cofactor">
    <cofactor evidence="3">
        <name>Mn(2+)</name>
        <dbReference type="ChEBI" id="CHEBI:29035"/>
    </cofactor>
    <text evidence="3">The Mn(2+) ion enhances activity.</text>
</comment>
<name>A0AB39HLH5_9BACI</name>
<dbReference type="SUPFAM" id="SSF55031">
    <property type="entry name" value="Bacterial exopeptidase dimerisation domain"/>
    <property type="match status" value="1"/>
</dbReference>
<dbReference type="RefSeq" id="WP_368652737.1">
    <property type="nucleotide sequence ID" value="NZ_CP162599.1"/>
</dbReference>
<sequence>MPHEILSEAKRIQPWLVDVRRDFHRHPEFGMEEFRTQEKIITYLTEMGIPCKKIANTGVVGFIKGVKPGKTIALRADMDALPIDEQNDVDYKSTIPGKMHACGHDAHMTVLLGAAKLLQVHRDELQGNVKLMFQPAEETVGGAEPMIAEGVLEDPKVDASFGLHMSTGIPTGKIGVIYDQMNASSDSIKLTIKGAKGHGAYPHNGRDAIVIAAHVITAMQTIVSRNVDPRKAAVISLGTISGGTQSNVIADEVVINGTVRTLDPEVRELVIERVKEVLSFTTRSLGGDYDFEHHPGYVSLINDNKMVDIVKASGDELLGKENVQWMDLPNMGVEDFAYFAAAVPSAFFQLGCRNEEKGIIHGGHTSQFDIDEDSLSIGAALQVQNVWKALDTL</sequence>
<dbReference type="FunFam" id="3.30.70.360:FF:000014">
    <property type="entry name" value="N-acyl-L-amino acid amidohydrolase"/>
    <property type="match status" value="1"/>
</dbReference>
<evidence type="ECO:0000256" key="2">
    <source>
        <dbReference type="ARBA" id="ARBA00022801"/>
    </source>
</evidence>
<dbReference type="SUPFAM" id="SSF53187">
    <property type="entry name" value="Zn-dependent exopeptidases"/>
    <property type="match status" value="1"/>
</dbReference>
<dbReference type="Gene3D" id="3.30.70.360">
    <property type="match status" value="1"/>
</dbReference>
<protein>
    <submittedName>
        <fullName evidence="5">M20 family metallopeptidase</fullName>
    </submittedName>
</protein>
<dbReference type="GO" id="GO:0046872">
    <property type="term" value="F:metal ion binding"/>
    <property type="evidence" value="ECO:0007669"/>
    <property type="project" value="UniProtKB-KW"/>
</dbReference>
<dbReference type="PANTHER" id="PTHR11014:SF63">
    <property type="entry name" value="METALLOPEPTIDASE, PUTATIVE (AFU_ORTHOLOGUE AFUA_6G09600)-RELATED"/>
    <property type="match status" value="1"/>
</dbReference>
<dbReference type="CDD" id="cd03886">
    <property type="entry name" value="M20_Acy1"/>
    <property type="match status" value="1"/>
</dbReference>
<comment type="similarity">
    <text evidence="1">Belongs to the peptidase M20 family.</text>
</comment>
<feature type="binding site" evidence="3">
    <location>
        <position position="138"/>
    </location>
    <ligand>
        <name>Mn(2+)</name>
        <dbReference type="ChEBI" id="CHEBI:29035"/>
        <label>2</label>
    </ligand>
</feature>
<feature type="binding site" evidence="3">
    <location>
        <position position="102"/>
    </location>
    <ligand>
        <name>Mn(2+)</name>
        <dbReference type="ChEBI" id="CHEBI:29035"/>
        <label>2</label>
    </ligand>
</feature>
<evidence type="ECO:0000256" key="3">
    <source>
        <dbReference type="PIRSR" id="PIRSR005962-1"/>
    </source>
</evidence>
<gene>
    <name evidence="5" type="ORF">AB4Y30_13475</name>
</gene>
<dbReference type="InterPro" id="IPR036264">
    <property type="entry name" value="Bact_exopeptidase_dim_dom"/>
</dbReference>
<evidence type="ECO:0000313" key="5">
    <source>
        <dbReference type="EMBL" id="XDK32013.1"/>
    </source>
</evidence>
<feature type="binding site" evidence="3">
    <location>
        <position position="364"/>
    </location>
    <ligand>
        <name>Mn(2+)</name>
        <dbReference type="ChEBI" id="CHEBI:29035"/>
        <label>2</label>
    </ligand>
</feature>
<proteinExistence type="inferred from homology"/>
<keyword evidence="2" id="KW-0378">Hydrolase</keyword>
<evidence type="ECO:0000259" key="4">
    <source>
        <dbReference type="Pfam" id="PF07687"/>
    </source>
</evidence>
<dbReference type="Pfam" id="PF07687">
    <property type="entry name" value="M20_dimer"/>
    <property type="match status" value="1"/>
</dbReference>
<dbReference type="PANTHER" id="PTHR11014">
    <property type="entry name" value="PEPTIDASE M20 FAMILY MEMBER"/>
    <property type="match status" value="1"/>
</dbReference>
<dbReference type="Pfam" id="PF01546">
    <property type="entry name" value="Peptidase_M20"/>
    <property type="match status" value="1"/>
</dbReference>
<dbReference type="NCBIfam" id="TIGR01891">
    <property type="entry name" value="amidohydrolases"/>
    <property type="match status" value="1"/>
</dbReference>
<dbReference type="EMBL" id="CP162599">
    <property type="protein sequence ID" value="XDK32013.1"/>
    <property type="molecule type" value="Genomic_DNA"/>
</dbReference>
<dbReference type="InterPro" id="IPR017439">
    <property type="entry name" value="Amidohydrolase"/>
</dbReference>
<accession>A0AB39HLH5</accession>
<feature type="binding site" evidence="3">
    <location>
        <position position="164"/>
    </location>
    <ligand>
        <name>Mn(2+)</name>
        <dbReference type="ChEBI" id="CHEBI:29035"/>
        <label>2</label>
    </ligand>
</feature>